<comment type="similarity">
    <text evidence="2">Belongs to the autoinducer-2 exporter (AI-2E) (TC 2.A.86) family.</text>
</comment>
<evidence type="ECO:0000256" key="5">
    <source>
        <dbReference type="ARBA" id="ARBA00023136"/>
    </source>
</evidence>
<evidence type="ECO:0000256" key="1">
    <source>
        <dbReference type="ARBA" id="ARBA00004141"/>
    </source>
</evidence>
<accession>A0A161PRR9</accession>
<dbReference type="EMBL" id="LUKD01000005">
    <property type="protein sequence ID" value="KYG65138.1"/>
    <property type="molecule type" value="Genomic_DNA"/>
</dbReference>
<feature type="transmembrane region" description="Helical" evidence="6">
    <location>
        <begin position="153"/>
        <end position="175"/>
    </location>
</feature>
<feature type="transmembrane region" description="Helical" evidence="6">
    <location>
        <begin position="209"/>
        <end position="232"/>
    </location>
</feature>
<feature type="transmembrane region" description="Helical" evidence="6">
    <location>
        <begin position="304"/>
        <end position="334"/>
    </location>
</feature>
<evidence type="ECO:0000313" key="7">
    <source>
        <dbReference type="EMBL" id="KYG65138.1"/>
    </source>
</evidence>
<feature type="transmembrane region" description="Helical" evidence="6">
    <location>
        <begin position="14"/>
        <end position="43"/>
    </location>
</feature>
<dbReference type="RefSeq" id="WP_063206918.1">
    <property type="nucleotide sequence ID" value="NZ_LUKD01000005.1"/>
</dbReference>
<evidence type="ECO:0000256" key="3">
    <source>
        <dbReference type="ARBA" id="ARBA00022692"/>
    </source>
</evidence>
<gene>
    <name evidence="7" type="ORF">AZI87_11245</name>
</gene>
<dbReference type="PANTHER" id="PTHR21716:SF4">
    <property type="entry name" value="TRANSMEMBRANE PROTEIN 245"/>
    <property type="match status" value="1"/>
</dbReference>
<evidence type="ECO:0000256" key="6">
    <source>
        <dbReference type="SAM" id="Phobius"/>
    </source>
</evidence>
<reference evidence="7 8" key="1">
    <citation type="submission" date="2016-03" db="EMBL/GenBank/DDBJ databases">
        <authorList>
            <person name="Ploux O."/>
        </authorList>
    </citation>
    <scope>NUCLEOTIDE SEQUENCE [LARGE SCALE GENOMIC DNA]</scope>
    <source>
        <strain evidence="7 8">EC13</strain>
    </source>
</reference>
<evidence type="ECO:0000313" key="8">
    <source>
        <dbReference type="Proteomes" id="UP000075799"/>
    </source>
</evidence>
<feature type="transmembrane region" description="Helical" evidence="6">
    <location>
        <begin position="64"/>
        <end position="87"/>
    </location>
</feature>
<evidence type="ECO:0000256" key="4">
    <source>
        <dbReference type="ARBA" id="ARBA00022989"/>
    </source>
</evidence>
<feature type="transmembrane region" description="Helical" evidence="6">
    <location>
        <begin position="238"/>
        <end position="268"/>
    </location>
</feature>
<comment type="caution">
    <text evidence="7">The sequence shown here is derived from an EMBL/GenBank/DDBJ whole genome shotgun (WGS) entry which is preliminary data.</text>
</comment>
<keyword evidence="4 6" id="KW-1133">Transmembrane helix</keyword>
<proteinExistence type="inferred from homology"/>
<comment type="subcellular location">
    <subcellularLocation>
        <location evidence="1">Membrane</location>
        <topology evidence="1">Multi-pass membrane protein</topology>
    </subcellularLocation>
</comment>
<dbReference type="OrthoDB" id="5293234at2"/>
<feature type="transmembrane region" description="Helical" evidence="6">
    <location>
        <begin position="275"/>
        <end position="292"/>
    </location>
</feature>
<sequence length="351" mass="37952">MIDFLKNKDVAVRWGFFLVLLAAFLFVNLPFLMPFLIAGVFALGLNDFVERLGKKLKIKRKPAIALTLLGGFAIFWIPISLAIYRLISYISQPEVIKTDKLVGQIHELKDLILGYLKKISGWTGTDIATPAADMANSLLRKSGEIVFQYSTEILGQLPAIFLASFVFVITLALLLSKAQAIKEFVFKYSLLKPDLTVRLIDVSKKSCSITLFSTLVIGLIQAGVIGIGSLIFGEGDFFLVLTLTFFVSFIPVIGAAPVGYLLAILAFIGGRTGNGVGLVVVATIAGSIDNILKPFMVGKENKISAVIGFTCVVGAIIMIGLPGLLIGPVIMNLFAGLSPLLLKREEPDLIQ</sequence>
<dbReference type="Pfam" id="PF01594">
    <property type="entry name" value="AI-2E_transport"/>
    <property type="match status" value="1"/>
</dbReference>
<dbReference type="GO" id="GO:0016020">
    <property type="term" value="C:membrane"/>
    <property type="evidence" value="ECO:0007669"/>
    <property type="project" value="UniProtKB-SubCell"/>
</dbReference>
<keyword evidence="5 6" id="KW-0472">Membrane</keyword>
<keyword evidence="3 6" id="KW-0812">Transmembrane</keyword>
<protein>
    <submittedName>
        <fullName evidence="7">AI-2E family transporter</fullName>
    </submittedName>
</protein>
<dbReference type="Proteomes" id="UP000075799">
    <property type="component" value="Unassembled WGS sequence"/>
</dbReference>
<name>A0A161PRR9_BDEBC</name>
<dbReference type="AlphaFoldDB" id="A0A161PRR9"/>
<evidence type="ECO:0000256" key="2">
    <source>
        <dbReference type="ARBA" id="ARBA00009773"/>
    </source>
</evidence>
<dbReference type="PANTHER" id="PTHR21716">
    <property type="entry name" value="TRANSMEMBRANE PROTEIN"/>
    <property type="match status" value="1"/>
</dbReference>
<organism evidence="7 8">
    <name type="scientific">Bdellovibrio bacteriovorus</name>
    <dbReference type="NCBI Taxonomy" id="959"/>
    <lineage>
        <taxon>Bacteria</taxon>
        <taxon>Pseudomonadati</taxon>
        <taxon>Bdellovibrionota</taxon>
        <taxon>Bdellovibrionia</taxon>
        <taxon>Bdellovibrionales</taxon>
        <taxon>Pseudobdellovibrionaceae</taxon>
        <taxon>Bdellovibrio</taxon>
    </lineage>
</organism>
<dbReference type="InterPro" id="IPR002549">
    <property type="entry name" value="AI-2E-like"/>
</dbReference>